<protein>
    <submittedName>
        <fullName evidence="1 2">Uncharacterized protein</fullName>
    </submittedName>
</protein>
<evidence type="ECO:0000313" key="3">
    <source>
        <dbReference type="Proteomes" id="UP000001555"/>
    </source>
</evidence>
<evidence type="ECO:0000313" key="1">
    <source>
        <dbReference type="EMBL" id="EEC06647.1"/>
    </source>
</evidence>
<reference evidence="2" key="2">
    <citation type="submission" date="2020-05" db="UniProtKB">
        <authorList>
            <consortium name="EnsemblMetazoa"/>
        </authorList>
    </citation>
    <scope>IDENTIFICATION</scope>
    <source>
        <strain evidence="2">wikel</strain>
    </source>
</reference>
<dbReference type="AlphaFoldDB" id="B7PJ75"/>
<sequence>MHNHDNYVADVTIPESARVAVFAASNFVSTATSVDHLPARRLTAGRVSIASATARATT</sequence>
<dbReference type="EnsemblMetazoa" id="ISCW004415-RA">
    <property type="protein sequence ID" value="ISCW004415-PA"/>
    <property type="gene ID" value="ISCW004415"/>
</dbReference>
<dbReference type="VEuPathDB" id="VectorBase:ISCI004415"/>
<proteinExistence type="predicted"/>
<reference evidence="1 3" key="1">
    <citation type="submission" date="2008-03" db="EMBL/GenBank/DDBJ databases">
        <title>Annotation of Ixodes scapularis.</title>
        <authorList>
            <consortium name="Ixodes scapularis Genome Project Consortium"/>
            <person name="Caler E."/>
            <person name="Hannick L.I."/>
            <person name="Bidwell S."/>
            <person name="Joardar V."/>
            <person name="Thiagarajan M."/>
            <person name="Amedeo P."/>
            <person name="Galinsky K.J."/>
            <person name="Schobel S."/>
            <person name="Inman J."/>
            <person name="Hostetler J."/>
            <person name="Miller J."/>
            <person name="Hammond M."/>
            <person name="Megy K."/>
            <person name="Lawson D."/>
            <person name="Kodira C."/>
            <person name="Sutton G."/>
            <person name="Meyer J."/>
            <person name="Hill C.A."/>
            <person name="Birren B."/>
            <person name="Nene V."/>
            <person name="Collins F."/>
            <person name="Alarcon-Chaidez F."/>
            <person name="Wikel S."/>
            <person name="Strausberg R."/>
        </authorList>
    </citation>
    <scope>NUCLEOTIDE SEQUENCE [LARGE SCALE GENOMIC DNA]</scope>
    <source>
        <strain evidence="3">Wikel</strain>
        <strain evidence="1">Wikel colony</strain>
    </source>
</reference>
<dbReference type="HOGENOM" id="CLU_2981356_0_0_1"/>
<accession>B7PJ75</accession>
<dbReference type="PaxDb" id="6945-B7PJ75"/>
<dbReference type="EMBL" id="DS724548">
    <property type="protein sequence ID" value="EEC06647.1"/>
    <property type="molecule type" value="Genomic_DNA"/>
</dbReference>
<evidence type="ECO:0000313" key="2">
    <source>
        <dbReference type="EnsemblMetazoa" id="ISCW004415-PA"/>
    </source>
</evidence>
<name>B7PJ75_IXOSC</name>
<keyword evidence="3" id="KW-1185">Reference proteome</keyword>
<dbReference type="InParanoid" id="B7PJ75"/>
<dbReference type="VEuPathDB" id="VectorBase:ISCW004415"/>
<gene>
    <name evidence="1" type="ORF">IscW_ISCW004415</name>
</gene>
<organism>
    <name type="scientific">Ixodes scapularis</name>
    <name type="common">Black-legged tick</name>
    <name type="synonym">Deer tick</name>
    <dbReference type="NCBI Taxonomy" id="6945"/>
    <lineage>
        <taxon>Eukaryota</taxon>
        <taxon>Metazoa</taxon>
        <taxon>Ecdysozoa</taxon>
        <taxon>Arthropoda</taxon>
        <taxon>Chelicerata</taxon>
        <taxon>Arachnida</taxon>
        <taxon>Acari</taxon>
        <taxon>Parasitiformes</taxon>
        <taxon>Ixodida</taxon>
        <taxon>Ixodoidea</taxon>
        <taxon>Ixodidae</taxon>
        <taxon>Ixodinae</taxon>
        <taxon>Ixodes</taxon>
    </lineage>
</organism>
<dbReference type="Proteomes" id="UP000001555">
    <property type="component" value="Unassembled WGS sequence"/>
</dbReference>
<dbReference type="EMBL" id="ABJB010277730">
    <property type="status" value="NOT_ANNOTATED_CDS"/>
    <property type="molecule type" value="Genomic_DNA"/>
</dbReference>